<sequence>MDKLSEYLYLCFVLNSVFILSAKASGNKYLDAFDKHVSRECYDKIVVRVSDCEERHTKYWANSSALVWNKTVVCCLVWDASQCLKDVVVKECESSDKENVSQHFDRIIEQANTMNCSHVAHNSSACIHILGRNNISNEGWDQLLIDQTSPSNHCITELKDNQQYCGEQAAIVSGFGNKSLNLDYTKVQCCVGWLRMDCFNQVVREKCDSYEYNATHRVFEEHIQYMNKQIYE</sequence>
<dbReference type="EMBL" id="CAJPVJ010004575">
    <property type="protein sequence ID" value="CAG2168730.1"/>
    <property type="molecule type" value="Genomic_DNA"/>
</dbReference>
<reference evidence="1" key="1">
    <citation type="submission" date="2020-11" db="EMBL/GenBank/DDBJ databases">
        <authorList>
            <person name="Tran Van P."/>
        </authorList>
    </citation>
    <scope>NUCLEOTIDE SEQUENCE</scope>
</reference>
<organism evidence="1">
    <name type="scientific">Oppiella nova</name>
    <dbReference type="NCBI Taxonomy" id="334625"/>
    <lineage>
        <taxon>Eukaryota</taxon>
        <taxon>Metazoa</taxon>
        <taxon>Ecdysozoa</taxon>
        <taxon>Arthropoda</taxon>
        <taxon>Chelicerata</taxon>
        <taxon>Arachnida</taxon>
        <taxon>Acari</taxon>
        <taxon>Acariformes</taxon>
        <taxon>Sarcoptiformes</taxon>
        <taxon>Oribatida</taxon>
        <taxon>Brachypylina</taxon>
        <taxon>Oppioidea</taxon>
        <taxon>Oppiidae</taxon>
        <taxon>Oppiella</taxon>
    </lineage>
</organism>
<dbReference type="AlphaFoldDB" id="A0A7R9QMU9"/>
<protein>
    <submittedName>
        <fullName evidence="1">Uncharacterized protein</fullName>
    </submittedName>
</protein>
<dbReference type="EMBL" id="OC919400">
    <property type="protein sequence ID" value="CAD7651267.1"/>
    <property type="molecule type" value="Genomic_DNA"/>
</dbReference>
<proteinExistence type="predicted"/>
<dbReference type="Proteomes" id="UP000728032">
    <property type="component" value="Unassembled WGS sequence"/>
</dbReference>
<evidence type="ECO:0000313" key="1">
    <source>
        <dbReference type="EMBL" id="CAD7651267.1"/>
    </source>
</evidence>
<gene>
    <name evidence="1" type="ORF">ONB1V03_LOCUS8216</name>
</gene>
<evidence type="ECO:0000313" key="2">
    <source>
        <dbReference type="Proteomes" id="UP000728032"/>
    </source>
</evidence>
<name>A0A7R9QMU9_9ACAR</name>
<keyword evidence="2" id="KW-1185">Reference proteome</keyword>
<accession>A0A7R9QMU9</accession>